<dbReference type="Pfam" id="PF01061">
    <property type="entry name" value="ABC2_membrane"/>
    <property type="match status" value="1"/>
</dbReference>
<feature type="transmembrane region" description="Helical" evidence="5">
    <location>
        <begin position="101"/>
        <end position="127"/>
    </location>
</feature>
<sequence>MQLEFEAILWEEWIVFKRKFWNITASAMISPLLYMVAFGWGLGKDMYINGHPYINFIVPGIVAMATMNTSYSAVAVLLNIHRLYDKTFEQYLIAPLPIYKYVLGKVLAGSFRGMYAGFIILTIAFLAGVKIKVTFIFVFIMFLNGLAFASLGFYAALVVDSHADMNRFSTYVLLPMTFLCGTFFSLENMPPTIQKVIYLLPLTHASRGLRSIALETPFNWVNILVLSVFFTLLFSLAIRQCYKVTA</sequence>
<name>A0A1G5IJ19_9FIRM</name>
<feature type="transmembrane region" description="Helical" evidence="5">
    <location>
        <begin position="218"/>
        <end position="238"/>
    </location>
</feature>
<keyword evidence="8" id="KW-1185">Reference proteome</keyword>
<dbReference type="PROSITE" id="PS51012">
    <property type="entry name" value="ABC_TM2"/>
    <property type="match status" value="1"/>
</dbReference>
<feature type="transmembrane region" description="Helical" evidence="5">
    <location>
        <begin position="133"/>
        <end position="156"/>
    </location>
</feature>
<feature type="transmembrane region" description="Helical" evidence="5">
    <location>
        <begin position="168"/>
        <end position="186"/>
    </location>
</feature>
<evidence type="ECO:0000256" key="1">
    <source>
        <dbReference type="ARBA" id="ARBA00004141"/>
    </source>
</evidence>
<evidence type="ECO:0000256" key="3">
    <source>
        <dbReference type="ARBA" id="ARBA00022989"/>
    </source>
</evidence>
<dbReference type="GO" id="GO:0043190">
    <property type="term" value="C:ATP-binding cassette (ABC) transporter complex"/>
    <property type="evidence" value="ECO:0007669"/>
    <property type="project" value="InterPro"/>
</dbReference>
<dbReference type="Proteomes" id="UP000198636">
    <property type="component" value="Unassembled WGS sequence"/>
</dbReference>
<dbReference type="PANTHER" id="PTHR43332">
    <property type="entry name" value="INNER MEMBRANE TRANSPORT PERMEASE YADH-RELATED"/>
    <property type="match status" value="1"/>
</dbReference>
<keyword evidence="5" id="KW-0813">Transport</keyword>
<evidence type="ECO:0000256" key="4">
    <source>
        <dbReference type="ARBA" id="ARBA00023136"/>
    </source>
</evidence>
<dbReference type="EMBL" id="FMUS01000015">
    <property type="protein sequence ID" value="SCY75994.1"/>
    <property type="molecule type" value="Genomic_DNA"/>
</dbReference>
<dbReference type="PANTHER" id="PTHR43332:SF2">
    <property type="entry name" value="INNER MEMBRANE TRANSPORT PERMEASE YADH"/>
    <property type="match status" value="1"/>
</dbReference>
<organism evidence="7 8">
    <name type="scientific">Alkaliphilus peptidifermentans DSM 18978</name>
    <dbReference type="NCBI Taxonomy" id="1120976"/>
    <lineage>
        <taxon>Bacteria</taxon>
        <taxon>Bacillati</taxon>
        <taxon>Bacillota</taxon>
        <taxon>Clostridia</taxon>
        <taxon>Peptostreptococcales</taxon>
        <taxon>Natronincolaceae</taxon>
        <taxon>Alkaliphilus</taxon>
    </lineage>
</organism>
<comment type="subcellular location">
    <subcellularLocation>
        <location evidence="5">Cell membrane</location>
        <topology evidence="5">Multi-pass membrane protein</topology>
    </subcellularLocation>
    <subcellularLocation>
        <location evidence="1">Membrane</location>
        <topology evidence="1">Multi-pass membrane protein</topology>
    </subcellularLocation>
</comment>
<comment type="similarity">
    <text evidence="5">Belongs to the ABC-2 integral membrane protein family.</text>
</comment>
<dbReference type="InterPro" id="IPR013525">
    <property type="entry name" value="ABC2_TM"/>
</dbReference>
<feature type="transmembrane region" description="Helical" evidence="5">
    <location>
        <begin position="20"/>
        <end position="41"/>
    </location>
</feature>
<evidence type="ECO:0000259" key="6">
    <source>
        <dbReference type="PROSITE" id="PS51012"/>
    </source>
</evidence>
<dbReference type="STRING" id="1120976.SAMN03080606_02405"/>
<proteinExistence type="inferred from homology"/>
<evidence type="ECO:0000256" key="2">
    <source>
        <dbReference type="ARBA" id="ARBA00022692"/>
    </source>
</evidence>
<evidence type="ECO:0000256" key="5">
    <source>
        <dbReference type="RuleBase" id="RU361157"/>
    </source>
</evidence>
<dbReference type="AlphaFoldDB" id="A0A1G5IJ19"/>
<dbReference type="GO" id="GO:0140359">
    <property type="term" value="F:ABC-type transporter activity"/>
    <property type="evidence" value="ECO:0007669"/>
    <property type="project" value="InterPro"/>
</dbReference>
<reference evidence="7 8" key="1">
    <citation type="submission" date="2016-10" db="EMBL/GenBank/DDBJ databases">
        <authorList>
            <person name="de Groot N.N."/>
        </authorList>
    </citation>
    <scope>NUCLEOTIDE SEQUENCE [LARGE SCALE GENOMIC DNA]</scope>
    <source>
        <strain evidence="7 8">DSM 18978</strain>
    </source>
</reference>
<keyword evidence="2 5" id="KW-0812">Transmembrane</keyword>
<dbReference type="InterPro" id="IPR052522">
    <property type="entry name" value="ABC-2_transport_permease"/>
</dbReference>
<gene>
    <name evidence="7" type="ORF">SAMN03080606_02405</name>
</gene>
<dbReference type="PIRSF" id="PIRSF006648">
    <property type="entry name" value="DrrB"/>
    <property type="match status" value="1"/>
</dbReference>
<dbReference type="PRINTS" id="PR00164">
    <property type="entry name" value="ABC2TRNSPORT"/>
</dbReference>
<keyword evidence="4 5" id="KW-0472">Membrane</keyword>
<dbReference type="InterPro" id="IPR047817">
    <property type="entry name" value="ABC2_TM_bact-type"/>
</dbReference>
<dbReference type="InterPro" id="IPR000412">
    <property type="entry name" value="ABC_2_transport"/>
</dbReference>
<feature type="transmembrane region" description="Helical" evidence="5">
    <location>
        <begin position="53"/>
        <end position="80"/>
    </location>
</feature>
<protein>
    <recommendedName>
        <fullName evidence="5">Transport permease protein</fullName>
    </recommendedName>
</protein>
<keyword evidence="3 5" id="KW-1133">Transmembrane helix</keyword>
<accession>A0A1G5IJ19</accession>
<evidence type="ECO:0000313" key="8">
    <source>
        <dbReference type="Proteomes" id="UP000198636"/>
    </source>
</evidence>
<feature type="domain" description="ABC transmembrane type-2" evidence="6">
    <location>
        <begin position="22"/>
        <end position="244"/>
    </location>
</feature>
<evidence type="ECO:0000313" key="7">
    <source>
        <dbReference type="EMBL" id="SCY75994.1"/>
    </source>
</evidence>
<keyword evidence="5" id="KW-1003">Cell membrane</keyword>